<evidence type="ECO:0000256" key="1">
    <source>
        <dbReference type="SAM" id="Phobius"/>
    </source>
</evidence>
<sequence>MRFLKVTAWIWLGLLCAGFGLAAFGLEKLPIMAGLIIGCGVGQLFVAKAITADPGYAAKANVIALLPAGIIVVGTVLLYV</sequence>
<reference evidence="2 3" key="1">
    <citation type="submission" date="2020-08" db="EMBL/GenBank/DDBJ databases">
        <title>The Agave Microbiome: Exploring the role of microbial communities in plant adaptations to desert environments.</title>
        <authorList>
            <person name="Partida-Martinez L.P."/>
        </authorList>
    </citation>
    <scope>NUCLEOTIDE SEQUENCE [LARGE SCALE GENOMIC DNA]</scope>
    <source>
        <strain evidence="2 3">AS3.12</strain>
    </source>
</reference>
<feature type="transmembrane region" description="Helical" evidence="1">
    <location>
        <begin position="62"/>
        <end position="79"/>
    </location>
</feature>
<accession>A0A7X0JI71</accession>
<evidence type="ECO:0000313" key="3">
    <source>
        <dbReference type="Proteomes" id="UP000585437"/>
    </source>
</evidence>
<feature type="transmembrane region" description="Helical" evidence="1">
    <location>
        <begin position="32"/>
        <end position="50"/>
    </location>
</feature>
<name>A0A7X0JI71_9HYPH</name>
<protein>
    <submittedName>
        <fullName evidence="2">Uncharacterized protein</fullName>
    </submittedName>
</protein>
<gene>
    <name evidence="2" type="ORF">F4695_000571</name>
</gene>
<comment type="caution">
    <text evidence="2">The sequence shown here is derived from an EMBL/GenBank/DDBJ whole genome shotgun (WGS) entry which is preliminary data.</text>
</comment>
<dbReference type="RefSeq" id="WP_184653728.1">
    <property type="nucleotide sequence ID" value="NZ_JACHBU010000001.1"/>
</dbReference>
<keyword evidence="1" id="KW-0472">Membrane</keyword>
<keyword evidence="1" id="KW-0812">Transmembrane</keyword>
<keyword evidence="1" id="KW-1133">Transmembrane helix</keyword>
<dbReference type="EMBL" id="JACHBU010000001">
    <property type="protein sequence ID" value="MBB6507252.1"/>
    <property type="molecule type" value="Genomic_DNA"/>
</dbReference>
<organism evidence="2 3">
    <name type="scientific">Rhizobium soli</name>
    <dbReference type="NCBI Taxonomy" id="424798"/>
    <lineage>
        <taxon>Bacteria</taxon>
        <taxon>Pseudomonadati</taxon>
        <taxon>Pseudomonadota</taxon>
        <taxon>Alphaproteobacteria</taxon>
        <taxon>Hyphomicrobiales</taxon>
        <taxon>Rhizobiaceae</taxon>
        <taxon>Rhizobium/Agrobacterium group</taxon>
        <taxon>Rhizobium</taxon>
    </lineage>
</organism>
<evidence type="ECO:0000313" key="2">
    <source>
        <dbReference type="EMBL" id="MBB6507252.1"/>
    </source>
</evidence>
<proteinExistence type="predicted"/>
<keyword evidence="3" id="KW-1185">Reference proteome</keyword>
<dbReference type="AlphaFoldDB" id="A0A7X0JI71"/>
<dbReference type="Proteomes" id="UP000585437">
    <property type="component" value="Unassembled WGS sequence"/>
</dbReference>